<reference evidence="2" key="1">
    <citation type="submission" date="2021-02" db="EMBL/GenBank/DDBJ databases">
        <authorList>
            <person name="Han P."/>
        </authorList>
    </citation>
    <scope>NUCLEOTIDE SEQUENCE</scope>
    <source>
        <strain evidence="2">Nitrosomonas nitrosa 18-3D</strain>
    </source>
</reference>
<evidence type="ECO:0000256" key="1">
    <source>
        <dbReference type="SAM" id="MobiDB-lite"/>
    </source>
</evidence>
<gene>
    <name evidence="2" type="ORF">NMYAN_60114</name>
</gene>
<feature type="region of interest" description="Disordered" evidence="1">
    <location>
        <begin position="63"/>
        <end position="84"/>
    </location>
</feature>
<organism evidence="2 3">
    <name type="scientific">Nitrosomonas nitrosa</name>
    <dbReference type="NCBI Taxonomy" id="52442"/>
    <lineage>
        <taxon>Bacteria</taxon>
        <taxon>Pseudomonadati</taxon>
        <taxon>Pseudomonadota</taxon>
        <taxon>Betaproteobacteria</taxon>
        <taxon>Nitrosomonadales</taxon>
        <taxon>Nitrosomonadaceae</taxon>
        <taxon>Nitrosomonas</taxon>
    </lineage>
</organism>
<evidence type="ECO:0000313" key="2">
    <source>
        <dbReference type="EMBL" id="CAE6516621.1"/>
    </source>
</evidence>
<dbReference type="AlphaFoldDB" id="A0A8H8Z2W4"/>
<dbReference type="Proteomes" id="UP000601736">
    <property type="component" value="Unassembled WGS sequence"/>
</dbReference>
<name>A0A8H8Z2W4_9PROT</name>
<comment type="caution">
    <text evidence="2">The sequence shown here is derived from an EMBL/GenBank/DDBJ whole genome shotgun (WGS) entry which is preliminary data.</text>
</comment>
<dbReference type="EMBL" id="CAJNAP010000052">
    <property type="protein sequence ID" value="CAE6516621.1"/>
    <property type="molecule type" value="Genomic_DNA"/>
</dbReference>
<proteinExistence type="predicted"/>
<evidence type="ECO:0000313" key="3">
    <source>
        <dbReference type="Proteomes" id="UP000601736"/>
    </source>
</evidence>
<sequence>MVYLNEKTGYNTKVMSHYKRSILQAAIPGNVPNRIARHKDDRNEYNVLEYRKKSEWYWKNKRTESNSSIGDSTNTTNLCHSNTN</sequence>
<feature type="compositionally biased region" description="Polar residues" evidence="1">
    <location>
        <begin position="65"/>
        <end position="84"/>
    </location>
</feature>
<accession>A0A8H8Z2W4</accession>
<protein>
    <submittedName>
        <fullName evidence="2">Uncharacterized protein</fullName>
    </submittedName>
</protein>